<dbReference type="EMBL" id="JACHET010000001">
    <property type="protein sequence ID" value="MBB6183107.1"/>
    <property type="molecule type" value="Genomic_DNA"/>
</dbReference>
<dbReference type="AlphaFoldDB" id="A0A099CV06"/>
<organism evidence="3 5">
    <name type="scientific">Oleiagrimonas soli</name>
    <dbReference type="NCBI Taxonomy" id="1543381"/>
    <lineage>
        <taxon>Bacteria</taxon>
        <taxon>Pseudomonadati</taxon>
        <taxon>Pseudomonadota</taxon>
        <taxon>Gammaproteobacteria</taxon>
        <taxon>Lysobacterales</taxon>
        <taxon>Rhodanobacteraceae</taxon>
        <taxon>Oleiagrimonas</taxon>
    </lineage>
</organism>
<dbReference type="EMBL" id="JROI01000011">
    <property type="protein sequence ID" value="KGI77447.1"/>
    <property type="molecule type" value="Genomic_DNA"/>
</dbReference>
<reference evidence="3 5" key="1">
    <citation type="submission" date="2014-09" db="EMBL/GenBank/DDBJ databases">
        <title>Xanthomonadaceae 3.5X direct submission.</title>
        <authorList>
            <person name="Fang T."/>
            <person name="Wang H."/>
        </authorList>
    </citation>
    <scope>NUCLEOTIDE SEQUENCE [LARGE SCALE GENOMIC DNA]</scope>
    <source>
        <strain evidence="3 5">3.5X</strain>
    </source>
</reference>
<keyword evidence="2" id="KW-0812">Transmembrane</keyword>
<dbReference type="STRING" id="1543381.LF63_0108810"/>
<evidence type="ECO:0000313" key="5">
    <source>
        <dbReference type="Proteomes" id="UP000029708"/>
    </source>
</evidence>
<feature type="region of interest" description="Disordered" evidence="1">
    <location>
        <begin position="267"/>
        <end position="290"/>
    </location>
</feature>
<protein>
    <submittedName>
        <fullName evidence="3">Uncharacterized protein</fullName>
    </submittedName>
</protein>
<accession>A0A099CV06</accession>
<evidence type="ECO:0000256" key="1">
    <source>
        <dbReference type="SAM" id="MobiDB-lite"/>
    </source>
</evidence>
<proteinExistence type="predicted"/>
<dbReference type="Proteomes" id="UP000029708">
    <property type="component" value="Unassembled WGS sequence"/>
</dbReference>
<feature type="transmembrane region" description="Helical" evidence="2">
    <location>
        <begin position="60"/>
        <end position="80"/>
    </location>
</feature>
<evidence type="ECO:0000256" key="2">
    <source>
        <dbReference type="SAM" id="Phobius"/>
    </source>
</evidence>
<reference evidence="4 6" key="2">
    <citation type="submission" date="2020-08" db="EMBL/GenBank/DDBJ databases">
        <title>Genomic Encyclopedia of Type Strains, Phase IV (KMG-IV): sequencing the most valuable type-strain genomes for metagenomic binning, comparative biology and taxonomic classification.</title>
        <authorList>
            <person name="Goeker M."/>
        </authorList>
    </citation>
    <scope>NUCLEOTIDE SEQUENCE [LARGE SCALE GENOMIC DNA]</scope>
    <source>
        <strain evidence="4 6">DSM 107085</strain>
    </source>
</reference>
<feature type="region of interest" description="Disordered" evidence="1">
    <location>
        <begin position="208"/>
        <end position="237"/>
    </location>
</feature>
<dbReference type="HOGENOM" id="CLU_959208_0_0_6"/>
<name>A0A099CV06_9GAMM</name>
<evidence type="ECO:0000313" key="6">
    <source>
        <dbReference type="Proteomes" id="UP000560000"/>
    </source>
</evidence>
<comment type="caution">
    <text evidence="3">The sequence shown here is derived from an EMBL/GenBank/DDBJ whole genome shotgun (WGS) entry which is preliminary data.</text>
</comment>
<keyword evidence="2" id="KW-0472">Membrane</keyword>
<dbReference type="RefSeq" id="WP_152569301.1">
    <property type="nucleotide sequence ID" value="NZ_JACHET010000001.1"/>
</dbReference>
<gene>
    <name evidence="4" type="ORF">HNQ86_000452</name>
    <name evidence="3" type="ORF">LF63_0108810</name>
</gene>
<dbReference type="OrthoDB" id="9831978at2"/>
<feature type="compositionally biased region" description="Low complexity" evidence="1">
    <location>
        <begin position="208"/>
        <end position="219"/>
    </location>
</feature>
<sequence>MSTPTSPNSDPMLDREERELASLYRQLPAVEPDAALDARILDAARRAVAPKPKRRPYRGLFVGFGSAASLVMAAGLTWYMHSNGQDTVTRTQAPAGLQAGAIKPAAPTATGAADSNRQVIAVRILPSEHRAPAAAPPAPAAAAPQAKAYMNQALAGRESDAADHSPTPSTITAADTAAERLVIPVRVLPADAASRQAASVALPAPALPAASNAARPAQPDTRYDKASSERATPSPTAKQLIDEARQALARNDKNRVRQLLRDFTQRFPGASLPSDLAPYAPSVSHGAGTP</sequence>
<evidence type="ECO:0000313" key="4">
    <source>
        <dbReference type="EMBL" id="MBB6183107.1"/>
    </source>
</evidence>
<keyword evidence="2" id="KW-1133">Transmembrane helix</keyword>
<dbReference type="Proteomes" id="UP000560000">
    <property type="component" value="Unassembled WGS sequence"/>
</dbReference>
<keyword evidence="5" id="KW-1185">Reference proteome</keyword>
<evidence type="ECO:0000313" key="3">
    <source>
        <dbReference type="EMBL" id="KGI77447.1"/>
    </source>
</evidence>